<dbReference type="PROSITE" id="PS51186">
    <property type="entry name" value="GNAT"/>
    <property type="match status" value="1"/>
</dbReference>
<evidence type="ECO:0000313" key="3">
    <source>
        <dbReference type="EMBL" id="SIO20455.1"/>
    </source>
</evidence>
<keyword evidence="1" id="KW-0808">Transferase</keyword>
<dbReference type="GO" id="GO:0005840">
    <property type="term" value="C:ribosome"/>
    <property type="evidence" value="ECO:0007669"/>
    <property type="project" value="UniProtKB-KW"/>
</dbReference>
<dbReference type="PANTHER" id="PTHR13947:SF37">
    <property type="entry name" value="LD18367P"/>
    <property type="match status" value="1"/>
</dbReference>
<dbReference type="OrthoDB" id="273614at2"/>
<protein>
    <submittedName>
        <fullName evidence="3">Ribosomal protein S18 acetylase RimI</fullName>
    </submittedName>
</protein>
<gene>
    <name evidence="3" type="ORF">SAMN05443544_3285</name>
</gene>
<dbReference type="AlphaFoldDB" id="A0A1N6HLD3"/>
<evidence type="ECO:0000313" key="4">
    <source>
        <dbReference type="Proteomes" id="UP000184699"/>
    </source>
</evidence>
<dbReference type="STRING" id="232089.SAMN05443544_3285"/>
<dbReference type="Pfam" id="PF00583">
    <property type="entry name" value="Acetyltransf_1"/>
    <property type="match status" value="1"/>
</dbReference>
<dbReference type="EMBL" id="FSRJ01000004">
    <property type="protein sequence ID" value="SIO20455.1"/>
    <property type="molecule type" value="Genomic_DNA"/>
</dbReference>
<dbReference type="Gene3D" id="3.40.630.30">
    <property type="match status" value="1"/>
</dbReference>
<sequence length="184" mass="20033">MSDTQPPQVRLARPHEHDEVAALSLRAYELEYEISEEYRASILAVGERAAEHEVWVAVDAATGTLLGSVATPRPGRTISPLAQPGELDFRLLAVDPSARGRGVGALLTRHVIELARRRGLDRVVMNSGPQMVGAHALYEKLGFTRLLDREREIVDGGRTFRLLAFTIDVDAAAEGGRDELGIAS</sequence>
<evidence type="ECO:0000256" key="1">
    <source>
        <dbReference type="ARBA" id="ARBA00022679"/>
    </source>
</evidence>
<dbReference type="Proteomes" id="UP000184699">
    <property type="component" value="Unassembled WGS sequence"/>
</dbReference>
<dbReference type="PANTHER" id="PTHR13947">
    <property type="entry name" value="GNAT FAMILY N-ACETYLTRANSFERASE"/>
    <property type="match status" value="1"/>
</dbReference>
<feature type="domain" description="N-acetyltransferase" evidence="2">
    <location>
        <begin position="7"/>
        <end position="168"/>
    </location>
</feature>
<dbReference type="SUPFAM" id="SSF55729">
    <property type="entry name" value="Acyl-CoA N-acyltransferases (Nat)"/>
    <property type="match status" value="1"/>
</dbReference>
<organism evidence="3 4">
    <name type="scientific">Agromyces cerinus subsp. cerinus</name>
    <dbReference type="NCBI Taxonomy" id="232089"/>
    <lineage>
        <taxon>Bacteria</taxon>
        <taxon>Bacillati</taxon>
        <taxon>Actinomycetota</taxon>
        <taxon>Actinomycetes</taxon>
        <taxon>Micrococcales</taxon>
        <taxon>Microbacteriaceae</taxon>
        <taxon>Agromyces</taxon>
    </lineage>
</organism>
<evidence type="ECO:0000259" key="2">
    <source>
        <dbReference type="PROSITE" id="PS51186"/>
    </source>
</evidence>
<dbReference type="RefSeq" id="WP_074261381.1">
    <property type="nucleotide sequence ID" value="NZ_FSRJ01000004.1"/>
</dbReference>
<dbReference type="InterPro" id="IPR050769">
    <property type="entry name" value="NAT_camello-type"/>
</dbReference>
<accession>A0A1N6HLD3</accession>
<reference evidence="4" key="1">
    <citation type="submission" date="2016-11" db="EMBL/GenBank/DDBJ databases">
        <authorList>
            <person name="Varghese N."/>
            <person name="Submissions S."/>
        </authorList>
    </citation>
    <scope>NUCLEOTIDE SEQUENCE [LARGE SCALE GENOMIC DNA]</scope>
    <source>
        <strain evidence="4">DSM 8595</strain>
    </source>
</reference>
<dbReference type="InterPro" id="IPR016181">
    <property type="entry name" value="Acyl_CoA_acyltransferase"/>
</dbReference>
<proteinExistence type="predicted"/>
<keyword evidence="4" id="KW-1185">Reference proteome</keyword>
<dbReference type="CDD" id="cd04301">
    <property type="entry name" value="NAT_SF"/>
    <property type="match status" value="1"/>
</dbReference>
<keyword evidence="3" id="KW-0687">Ribonucleoprotein</keyword>
<dbReference type="InterPro" id="IPR000182">
    <property type="entry name" value="GNAT_dom"/>
</dbReference>
<dbReference type="GO" id="GO:0008080">
    <property type="term" value="F:N-acetyltransferase activity"/>
    <property type="evidence" value="ECO:0007669"/>
    <property type="project" value="InterPro"/>
</dbReference>
<name>A0A1N6HLD3_9MICO</name>
<keyword evidence="3" id="KW-0689">Ribosomal protein</keyword>